<proteinExistence type="inferred from homology"/>
<dbReference type="PANTHER" id="PTHR47505">
    <property type="entry name" value="DNA UTILIZATION PROTEIN YHGH"/>
    <property type="match status" value="1"/>
</dbReference>
<comment type="caution">
    <text evidence="3">The sequence shown here is derived from an EMBL/GenBank/DDBJ whole genome shotgun (WGS) entry which is preliminary data.</text>
</comment>
<dbReference type="Proteomes" id="UP000280792">
    <property type="component" value="Unassembled WGS sequence"/>
</dbReference>
<feature type="domain" description="Phosphoribosyltransferase" evidence="2">
    <location>
        <begin position="134"/>
        <end position="228"/>
    </location>
</feature>
<comment type="similarity">
    <text evidence="1">Belongs to the ComF/GntX family.</text>
</comment>
<dbReference type="EMBL" id="QWEZ01000002">
    <property type="protein sequence ID" value="RRJ83164.1"/>
    <property type="molecule type" value="Genomic_DNA"/>
</dbReference>
<dbReference type="Gene3D" id="3.40.50.2020">
    <property type="match status" value="1"/>
</dbReference>
<dbReference type="AlphaFoldDB" id="A0A3P3VL88"/>
<dbReference type="Pfam" id="PF00156">
    <property type="entry name" value="Pribosyltran"/>
    <property type="match status" value="1"/>
</dbReference>
<evidence type="ECO:0000313" key="3">
    <source>
        <dbReference type="EMBL" id="RRJ83164.1"/>
    </source>
</evidence>
<gene>
    <name evidence="3" type="ORF">D0544_15125</name>
</gene>
<evidence type="ECO:0000259" key="2">
    <source>
        <dbReference type="Pfam" id="PF00156"/>
    </source>
</evidence>
<dbReference type="PANTHER" id="PTHR47505:SF1">
    <property type="entry name" value="DNA UTILIZATION PROTEIN YHGH"/>
    <property type="match status" value="1"/>
</dbReference>
<dbReference type="RefSeq" id="WP_125017586.1">
    <property type="nucleotide sequence ID" value="NZ_QWEZ01000002.1"/>
</dbReference>
<evidence type="ECO:0000313" key="4">
    <source>
        <dbReference type="Proteomes" id="UP000280792"/>
    </source>
</evidence>
<protein>
    <submittedName>
        <fullName evidence="3">ComF family protein</fullName>
    </submittedName>
</protein>
<dbReference type="InterPro" id="IPR051910">
    <property type="entry name" value="ComF/GntX_DNA_util-trans"/>
</dbReference>
<dbReference type="InterPro" id="IPR029057">
    <property type="entry name" value="PRTase-like"/>
</dbReference>
<name>A0A3P3VL88_9GAMM</name>
<organism evidence="3 4">
    <name type="scientific">Aestuariirhabdus litorea</name>
    <dbReference type="NCBI Taxonomy" id="2528527"/>
    <lineage>
        <taxon>Bacteria</taxon>
        <taxon>Pseudomonadati</taxon>
        <taxon>Pseudomonadota</taxon>
        <taxon>Gammaproteobacteria</taxon>
        <taxon>Oceanospirillales</taxon>
        <taxon>Aestuariirhabdaceae</taxon>
        <taxon>Aestuariirhabdus</taxon>
    </lineage>
</organism>
<reference evidence="3 4" key="2">
    <citation type="submission" date="2018-12" db="EMBL/GenBank/DDBJ databases">
        <title>Simiduia agarivorans gen. nov., sp. nov., a marine, agarolytic bacterium isolated from shallow coastal water from Keelung, Taiwan.</title>
        <authorList>
            <person name="Shieh W.Y."/>
        </authorList>
    </citation>
    <scope>NUCLEOTIDE SEQUENCE [LARGE SCALE GENOMIC DNA]</scope>
    <source>
        <strain evidence="3 4">GTF-13</strain>
    </source>
</reference>
<accession>A0A3P3VL88</accession>
<reference evidence="3 4" key="1">
    <citation type="submission" date="2018-08" db="EMBL/GenBank/DDBJ databases">
        <authorList>
            <person name="Khan S.A."/>
        </authorList>
    </citation>
    <scope>NUCLEOTIDE SEQUENCE [LARGE SCALE GENOMIC DNA]</scope>
    <source>
        <strain evidence="3 4">GTF-13</strain>
    </source>
</reference>
<dbReference type="CDD" id="cd06223">
    <property type="entry name" value="PRTases_typeI"/>
    <property type="match status" value="1"/>
</dbReference>
<sequence length="232" mass="26060">MLFDRIHVPCLLCGARARARLPLCEPCLAALPRLQNPCPRCALEHRGPTGSLCGRCLGSPPLFQHCIAALGYEFPLRQLIGRYKYQQQWLFGPLFQQLLWHRFSEALSLATPPEALIAVPLHPQRLRERGFNQALELARFLSRRSGIPLLHPLVNRQRHTPHQQGLSLKERHRNLKGAFHLEPPLPARHLMLVDDVVTSGATVNEITRLLLRKGANRVDVCCLARTGSPTAG</sequence>
<keyword evidence="4" id="KW-1185">Reference proteome</keyword>
<evidence type="ECO:0000256" key="1">
    <source>
        <dbReference type="ARBA" id="ARBA00008007"/>
    </source>
</evidence>
<dbReference type="SUPFAM" id="SSF53271">
    <property type="entry name" value="PRTase-like"/>
    <property type="match status" value="1"/>
</dbReference>
<dbReference type="InterPro" id="IPR000836">
    <property type="entry name" value="PRTase_dom"/>
</dbReference>